<dbReference type="SUPFAM" id="SSF54106">
    <property type="entry name" value="LysM domain"/>
    <property type="match status" value="1"/>
</dbReference>
<dbReference type="SMART" id="SM00257">
    <property type="entry name" value="LysM"/>
    <property type="match status" value="1"/>
</dbReference>
<dbReference type="PROSITE" id="PS51782">
    <property type="entry name" value="LYSM"/>
    <property type="match status" value="1"/>
</dbReference>
<protein>
    <submittedName>
        <fullName evidence="3">Peptidoglycan-binding protein LysM</fullName>
    </submittedName>
</protein>
<dbReference type="PANTHER" id="PTHR34700">
    <property type="entry name" value="POTASSIUM BINDING PROTEIN KBP"/>
    <property type="match status" value="1"/>
</dbReference>
<evidence type="ECO:0000256" key="1">
    <source>
        <dbReference type="SAM" id="SignalP"/>
    </source>
</evidence>
<gene>
    <name evidence="3" type="ORF">DCW48_03500</name>
</gene>
<organism evidence="3 4">
    <name type="scientific">Methylotenera mobilis</name>
    <dbReference type="NCBI Taxonomy" id="359408"/>
    <lineage>
        <taxon>Bacteria</taxon>
        <taxon>Pseudomonadati</taxon>
        <taxon>Pseudomonadota</taxon>
        <taxon>Betaproteobacteria</taxon>
        <taxon>Nitrosomonadales</taxon>
        <taxon>Methylophilaceae</taxon>
        <taxon>Methylotenera</taxon>
    </lineage>
</organism>
<dbReference type="AlphaFoldDB" id="A0A351R9K4"/>
<dbReference type="PANTHER" id="PTHR34700:SF4">
    <property type="entry name" value="PHAGE-LIKE ELEMENT PBSX PROTEIN XKDP"/>
    <property type="match status" value="1"/>
</dbReference>
<comment type="caution">
    <text evidence="3">The sequence shown here is derived from an EMBL/GenBank/DDBJ whole genome shotgun (WGS) entry which is preliminary data.</text>
</comment>
<evidence type="ECO:0000313" key="3">
    <source>
        <dbReference type="EMBL" id="HBA08725.1"/>
    </source>
</evidence>
<dbReference type="CDD" id="cd00118">
    <property type="entry name" value="LysM"/>
    <property type="match status" value="1"/>
</dbReference>
<dbReference type="InterPro" id="IPR052196">
    <property type="entry name" value="Bact_Kbp"/>
</dbReference>
<dbReference type="InterPro" id="IPR036779">
    <property type="entry name" value="LysM_dom_sf"/>
</dbReference>
<dbReference type="STRING" id="1132855.GCA_000384255_00380"/>
<evidence type="ECO:0000313" key="4">
    <source>
        <dbReference type="Proteomes" id="UP000264313"/>
    </source>
</evidence>
<name>A0A351R9K4_9PROT</name>
<dbReference type="Gene3D" id="3.10.350.10">
    <property type="entry name" value="LysM domain"/>
    <property type="match status" value="1"/>
</dbReference>
<feature type="domain" description="LysM" evidence="2">
    <location>
        <begin position="31"/>
        <end position="80"/>
    </location>
</feature>
<dbReference type="EMBL" id="DNAA01000086">
    <property type="protein sequence ID" value="HBA08725.1"/>
    <property type="molecule type" value="Genomic_DNA"/>
</dbReference>
<evidence type="ECO:0000259" key="2">
    <source>
        <dbReference type="PROSITE" id="PS51782"/>
    </source>
</evidence>
<feature type="chain" id="PRO_5016948188" evidence="1">
    <location>
        <begin position="21"/>
        <end position="389"/>
    </location>
</feature>
<dbReference type="Pfam" id="PF01476">
    <property type="entry name" value="LysM"/>
    <property type="match status" value="1"/>
</dbReference>
<sequence length="389" mass="43388">MFRNIITLLMFCCLSFNLNAQVIALKEGHPDRHVVVKGDTLWWISARFLKDPWLWPKVWQLNRSQIKNPHLIYPGDVIVLDLSSGQPQLKLLRQTITLEPGVVVEPLDQAAISTIPLNVITPFLSQPLIIEKDQLAESPRIIAGPDNRVVLSTGTRVYINEIEEDADLNWFIYRPGDSLIDPDSKEVLGVEATYLGDLRVKKFGKPATAEVVKAKEEIFVKDRLVPSGDEVITNFTPRAPETQINGRLLKIYGGLAEAGPESIVSINRGSQDGVEIGHVLAISRYGRIIKDPEPTKADKEKASKAEANAKPKLKELNFDVSSGEDGKTIVNFEKEKKESAPIALEPGYIKLPDERVGLMMVFRVFDRISYGLVMQANEPINTLDSIHNP</sequence>
<accession>A0A351R9K4</accession>
<feature type="signal peptide" evidence="1">
    <location>
        <begin position="1"/>
        <end position="20"/>
    </location>
</feature>
<dbReference type="InterPro" id="IPR018392">
    <property type="entry name" value="LysM"/>
</dbReference>
<dbReference type="Proteomes" id="UP000264313">
    <property type="component" value="Unassembled WGS sequence"/>
</dbReference>
<reference evidence="3 4" key="1">
    <citation type="journal article" date="2018" name="Nat. Biotechnol.">
        <title>A standardized bacterial taxonomy based on genome phylogeny substantially revises the tree of life.</title>
        <authorList>
            <person name="Parks D.H."/>
            <person name="Chuvochina M."/>
            <person name="Waite D.W."/>
            <person name="Rinke C."/>
            <person name="Skarshewski A."/>
            <person name="Chaumeil P.A."/>
            <person name="Hugenholtz P."/>
        </authorList>
    </citation>
    <scope>NUCLEOTIDE SEQUENCE [LARGE SCALE GENOMIC DNA]</scope>
    <source>
        <strain evidence="3">UBA9958</strain>
    </source>
</reference>
<proteinExistence type="predicted"/>
<keyword evidence="1" id="KW-0732">Signal</keyword>